<evidence type="ECO:0000259" key="5">
    <source>
        <dbReference type="PROSITE" id="PS50905"/>
    </source>
</evidence>
<evidence type="ECO:0000256" key="2">
    <source>
        <dbReference type="ARBA" id="ARBA00022723"/>
    </source>
</evidence>
<accession>A0A645EW07</accession>
<dbReference type="SUPFAM" id="SSF47240">
    <property type="entry name" value="Ferritin-like"/>
    <property type="match status" value="1"/>
</dbReference>
<keyword evidence="3 6" id="KW-0560">Oxidoreductase</keyword>
<dbReference type="GO" id="GO:0006826">
    <property type="term" value="P:iron ion transport"/>
    <property type="evidence" value="ECO:0007669"/>
    <property type="project" value="InterPro"/>
</dbReference>
<protein>
    <submittedName>
        <fullName evidence="6">Bacterial non-heme ferritin</fullName>
        <ecNumber evidence="6">1.16.3.2</ecNumber>
    </submittedName>
</protein>
<dbReference type="InterPro" id="IPR012347">
    <property type="entry name" value="Ferritin-like"/>
</dbReference>
<dbReference type="GO" id="GO:0004322">
    <property type="term" value="F:ferroxidase activity"/>
    <property type="evidence" value="ECO:0007669"/>
    <property type="project" value="TreeGrafter"/>
</dbReference>
<keyword evidence="1" id="KW-0409">Iron storage</keyword>
<dbReference type="Gene3D" id="1.20.1260.10">
    <property type="match status" value="1"/>
</dbReference>
<dbReference type="AlphaFoldDB" id="A0A645EW07"/>
<dbReference type="PANTHER" id="PTHR11431">
    <property type="entry name" value="FERRITIN"/>
    <property type="match status" value="1"/>
</dbReference>
<keyword evidence="4" id="KW-0408">Iron</keyword>
<reference evidence="6" key="1">
    <citation type="submission" date="2019-08" db="EMBL/GenBank/DDBJ databases">
        <authorList>
            <person name="Kucharzyk K."/>
            <person name="Murdoch R.W."/>
            <person name="Higgins S."/>
            <person name="Loffler F."/>
        </authorList>
    </citation>
    <scope>NUCLEOTIDE SEQUENCE</scope>
</reference>
<dbReference type="GO" id="GO:0008199">
    <property type="term" value="F:ferric iron binding"/>
    <property type="evidence" value="ECO:0007669"/>
    <property type="project" value="InterPro"/>
</dbReference>
<dbReference type="CDD" id="cd01055">
    <property type="entry name" value="Nonheme_Ferritin"/>
    <property type="match status" value="1"/>
</dbReference>
<dbReference type="EMBL" id="VSSQ01051325">
    <property type="protein sequence ID" value="MPN05412.1"/>
    <property type="molecule type" value="Genomic_DNA"/>
</dbReference>
<evidence type="ECO:0000256" key="1">
    <source>
        <dbReference type="ARBA" id="ARBA00022434"/>
    </source>
</evidence>
<sequence>MQDAINDQINAELYSAYLYLAMAAYFEEENLMGMANWMHIQALEEKDHAMKFYNHIVERGGRVKLQAIAEPPFEWKSCIDVFKAALDHERYVTRRINDLVDLAIEEKDHASNIFLQWYVTEQVEEEANAEEIIHKLEFVSESKHGIYMLDKELGARVYTPLATEEE</sequence>
<evidence type="ECO:0000256" key="3">
    <source>
        <dbReference type="ARBA" id="ARBA00023002"/>
    </source>
</evidence>
<feature type="domain" description="Ferritin-like diiron" evidence="5">
    <location>
        <begin position="1"/>
        <end position="140"/>
    </location>
</feature>
<dbReference type="InterPro" id="IPR001519">
    <property type="entry name" value="Ferritin"/>
</dbReference>
<dbReference type="GO" id="GO:0042802">
    <property type="term" value="F:identical protein binding"/>
    <property type="evidence" value="ECO:0007669"/>
    <property type="project" value="UniProtKB-ARBA"/>
</dbReference>
<dbReference type="InterPro" id="IPR041719">
    <property type="entry name" value="Ferritin_prok"/>
</dbReference>
<dbReference type="InterPro" id="IPR009040">
    <property type="entry name" value="Ferritin-like_diiron"/>
</dbReference>
<dbReference type="GO" id="GO:0005829">
    <property type="term" value="C:cytosol"/>
    <property type="evidence" value="ECO:0007669"/>
    <property type="project" value="TreeGrafter"/>
</dbReference>
<dbReference type="GO" id="GO:0006879">
    <property type="term" value="P:intracellular iron ion homeostasis"/>
    <property type="evidence" value="ECO:0007669"/>
    <property type="project" value="UniProtKB-KW"/>
</dbReference>
<keyword evidence="2" id="KW-0479">Metal-binding</keyword>
<dbReference type="GO" id="GO:0008198">
    <property type="term" value="F:ferrous iron binding"/>
    <property type="evidence" value="ECO:0007669"/>
    <property type="project" value="TreeGrafter"/>
</dbReference>
<gene>
    <name evidence="6" type="primary">ftnA_23</name>
    <name evidence="6" type="ORF">SDC9_152662</name>
</gene>
<dbReference type="InterPro" id="IPR009078">
    <property type="entry name" value="Ferritin-like_SF"/>
</dbReference>
<dbReference type="InterPro" id="IPR008331">
    <property type="entry name" value="Ferritin_DPS_dom"/>
</dbReference>
<dbReference type="Pfam" id="PF00210">
    <property type="entry name" value="Ferritin"/>
    <property type="match status" value="1"/>
</dbReference>
<evidence type="ECO:0000256" key="4">
    <source>
        <dbReference type="ARBA" id="ARBA00023004"/>
    </source>
</evidence>
<organism evidence="6">
    <name type="scientific">bioreactor metagenome</name>
    <dbReference type="NCBI Taxonomy" id="1076179"/>
    <lineage>
        <taxon>unclassified sequences</taxon>
        <taxon>metagenomes</taxon>
        <taxon>ecological metagenomes</taxon>
    </lineage>
</organism>
<dbReference type="PANTHER" id="PTHR11431:SF127">
    <property type="entry name" value="BACTERIAL NON-HEME FERRITIN"/>
    <property type="match status" value="1"/>
</dbReference>
<name>A0A645EW07_9ZZZZ</name>
<evidence type="ECO:0000313" key="6">
    <source>
        <dbReference type="EMBL" id="MPN05412.1"/>
    </source>
</evidence>
<dbReference type="FunFam" id="1.20.1260.10:FF:000001">
    <property type="entry name" value="Non-heme ferritin"/>
    <property type="match status" value="1"/>
</dbReference>
<dbReference type="EC" id="1.16.3.2" evidence="6"/>
<comment type="caution">
    <text evidence="6">The sequence shown here is derived from an EMBL/GenBank/DDBJ whole genome shotgun (WGS) entry which is preliminary data.</text>
</comment>
<proteinExistence type="predicted"/>
<dbReference type="PROSITE" id="PS50905">
    <property type="entry name" value="FERRITIN_LIKE"/>
    <property type="match status" value="1"/>
</dbReference>